<sequence>MPCTKPPSTSTTEPTRGDPVSVFSLLVPCKAQVKGRRVEKALGLEEGQEEGRKHAKRLYFNPEQLAFPSATTCGVHMIWMQQNSSLFHTNQTEDACGSDGSPSQPEHGGATCCSFSLPETPGGPPSSHTLLCCATDSKILKPPRAKGIPALVTKPTGGTKRFDAISKIMSEEETKLHDINPAFNIEIPTDNITAGSLSARLLTPNRESMANARRSAPEINPECVKRKGKAIGKGLLQTRSRTPAPGVALGQQHITAGRVRVDPGRPHVEAHHICAPGRARPGPRPAAGAAVEGRGGAETSERHRQTSVQLNTGGFRVPMQECFITTVSSANEFKMERTKQVSAARERWAVDQASCDLQLSRTPRITELTSSSLCPRQFMEYVATCRKTPSLKGHTASGTCSRSSPHLCRLVISTRWRGRGEHAERPVQVTCGDLGLKDVPPANEEPHGRSQELMSLMSHSTTTGHQLLVTPHLDHQARKGPLLRCEQSTYIPRTGASGKEQTMDADSLFQVVTVQVLQQDPLGPVWNEQRSSPRLPQALCTISGDKESTQCREQEPCPTLGLNQRTRL</sequence>
<evidence type="ECO:0000256" key="1">
    <source>
        <dbReference type="SAM" id="MobiDB-lite"/>
    </source>
</evidence>
<dbReference type="EMBL" id="KB743827">
    <property type="protein sequence ID" value="EOA96947.1"/>
    <property type="molecule type" value="Genomic_DNA"/>
</dbReference>
<accession>R0L9L8</accession>
<feature type="region of interest" description="Disordered" evidence="1">
    <location>
        <begin position="274"/>
        <end position="305"/>
    </location>
</feature>
<feature type="compositionally biased region" description="Basic and acidic residues" evidence="1">
    <location>
        <begin position="545"/>
        <end position="555"/>
    </location>
</feature>
<gene>
    <name evidence="2" type="ORF">Anapl_15742</name>
</gene>
<dbReference type="AlphaFoldDB" id="R0L9L8"/>
<reference evidence="3" key="1">
    <citation type="journal article" date="2013" name="Nat. Genet.">
        <title>The duck genome and transcriptome provide insight into an avian influenza virus reservoir species.</title>
        <authorList>
            <person name="Huang Y."/>
            <person name="Li Y."/>
            <person name="Burt D.W."/>
            <person name="Chen H."/>
            <person name="Zhang Y."/>
            <person name="Qian W."/>
            <person name="Kim H."/>
            <person name="Gan S."/>
            <person name="Zhao Y."/>
            <person name="Li J."/>
            <person name="Yi K."/>
            <person name="Feng H."/>
            <person name="Zhu P."/>
            <person name="Li B."/>
            <person name="Liu Q."/>
            <person name="Fairley S."/>
            <person name="Magor K.E."/>
            <person name="Du Z."/>
            <person name="Hu X."/>
            <person name="Goodman L."/>
            <person name="Tafer H."/>
            <person name="Vignal A."/>
            <person name="Lee T."/>
            <person name="Kim K.W."/>
            <person name="Sheng Z."/>
            <person name="An Y."/>
            <person name="Searle S."/>
            <person name="Herrero J."/>
            <person name="Groenen M.A."/>
            <person name="Crooijmans R.P."/>
            <person name="Faraut T."/>
            <person name="Cai Q."/>
            <person name="Webster R.G."/>
            <person name="Aldridge J.R."/>
            <person name="Warren W.C."/>
            <person name="Bartschat S."/>
            <person name="Kehr S."/>
            <person name="Marz M."/>
            <person name="Stadler P.F."/>
            <person name="Smith J."/>
            <person name="Kraus R.H."/>
            <person name="Zhao Y."/>
            <person name="Ren L."/>
            <person name="Fei J."/>
            <person name="Morisson M."/>
            <person name="Kaiser P."/>
            <person name="Griffin D.K."/>
            <person name="Rao M."/>
            <person name="Pitel F."/>
            <person name="Wang J."/>
            <person name="Li N."/>
        </authorList>
    </citation>
    <scope>NUCLEOTIDE SEQUENCE [LARGE SCALE GENOMIC DNA]</scope>
</reference>
<dbReference type="Proteomes" id="UP000296049">
    <property type="component" value="Unassembled WGS sequence"/>
</dbReference>
<organism evidence="2 3">
    <name type="scientific">Anas platyrhynchos</name>
    <name type="common">Mallard</name>
    <name type="synonym">Anas boschas</name>
    <dbReference type="NCBI Taxonomy" id="8839"/>
    <lineage>
        <taxon>Eukaryota</taxon>
        <taxon>Metazoa</taxon>
        <taxon>Chordata</taxon>
        <taxon>Craniata</taxon>
        <taxon>Vertebrata</taxon>
        <taxon>Euteleostomi</taxon>
        <taxon>Archelosauria</taxon>
        <taxon>Archosauria</taxon>
        <taxon>Dinosauria</taxon>
        <taxon>Saurischia</taxon>
        <taxon>Theropoda</taxon>
        <taxon>Coelurosauria</taxon>
        <taxon>Aves</taxon>
        <taxon>Neognathae</taxon>
        <taxon>Galloanserae</taxon>
        <taxon>Anseriformes</taxon>
        <taxon>Anatidae</taxon>
        <taxon>Anatinae</taxon>
        <taxon>Anas</taxon>
    </lineage>
</organism>
<name>R0L9L8_ANAPL</name>
<evidence type="ECO:0000313" key="3">
    <source>
        <dbReference type="Proteomes" id="UP000296049"/>
    </source>
</evidence>
<feature type="region of interest" description="Disordered" evidence="1">
    <location>
        <begin position="545"/>
        <end position="568"/>
    </location>
</feature>
<feature type="compositionally biased region" description="Low complexity" evidence="1">
    <location>
        <begin position="275"/>
        <end position="292"/>
    </location>
</feature>
<evidence type="ECO:0000313" key="2">
    <source>
        <dbReference type="EMBL" id="EOA96947.1"/>
    </source>
</evidence>
<keyword evidence="3" id="KW-1185">Reference proteome</keyword>
<protein>
    <submittedName>
        <fullName evidence="2">Uncharacterized protein</fullName>
    </submittedName>
</protein>
<proteinExistence type="predicted"/>